<dbReference type="OrthoDB" id="2382043at2"/>
<keyword evidence="2" id="KW-0472">Membrane</keyword>
<sequence>MANVRQQAISAAPAGTKRRKRLWLAFVIIFACWALYTLINQEQSRGAASQRLSEAKAQKDAAEKELTSLKQEIDRLHDPEYIGQLASQQGMVREGEKVIQVAE</sequence>
<feature type="transmembrane region" description="Helical" evidence="2">
    <location>
        <begin position="21"/>
        <end position="39"/>
    </location>
</feature>
<dbReference type="STRING" id="717606.PaecuDRAFT_2129"/>
<gene>
    <name evidence="3" type="ORF">PaecuDRAFT_2129</name>
</gene>
<feature type="coiled-coil region" evidence="1">
    <location>
        <begin position="45"/>
        <end position="72"/>
    </location>
</feature>
<organism evidence="3 4">
    <name type="scientific">Paenibacillus curdlanolyticus YK9</name>
    <dbReference type="NCBI Taxonomy" id="717606"/>
    <lineage>
        <taxon>Bacteria</taxon>
        <taxon>Bacillati</taxon>
        <taxon>Bacillota</taxon>
        <taxon>Bacilli</taxon>
        <taxon>Bacillales</taxon>
        <taxon>Paenibacillaceae</taxon>
        <taxon>Paenibacillus</taxon>
    </lineage>
</organism>
<evidence type="ECO:0000256" key="2">
    <source>
        <dbReference type="SAM" id="Phobius"/>
    </source>
</evidence>
<dbReference type="EMBL" id="AEDD01000005">
    <property type="protein sequence ID" value="EFM10879.1"/>
    <property type="molecule type" value="Genomic_DNA"/>
</dbReference>
<dbReference type="InterPro" id="IPR007060">
    <property type="entry name" value="FtsL/DivIC"/>
</dbReference>
<dbReference type="PROSITE" id="PS51257">
    <property type="entry name" value="PROKAR_LIPOPROTEIN"/>
    <property type="match status" value="1"/>
</dbReference>
<dbReference type="RefSeq" id="WP_006038129.1">
    <property type="nucleotide sequence ID" value="NZ_AEDD01000005.1"/>
</dbReference>
<keyword evidence="4" id="KW-1185">Reference proteome</keyword>
<dbReference type="Proteomes" id="UP000005387">
    <property type="component" value="Unassembled WGS sequence"/>
</dbReference>
<accession>E0I8Z5</accession>
<evidence type="ECO:0000313" key="4">
    <source>
        <dbReference type="Proteomes" id="UP000005387"/>
    </source>
</evidence>
<proteinExistence type="predicted"/>
<name>E0I8Z5_9BACL</name>
<protein>
    <submittedName>
        <fullName evidence="3">Septum formation initiator</fullName>
    </submittedName>
</protein>
<keyword evidence="1" id="KW-0175">Coiled coil</keyword>
<reference evidence="3 4" key="1">
    <citation type="submission" date="2010-07" db="EMBL/GenBank/DDBJ databases">
        <title>The draft genome of Paenibacillus curdlanolyticus YK9.</title>
        <authorList>
            <consortium name="US DOE Joint Genome Institute (JGI-PGF)"/>
            <person name="Lucas S."/>
            <person name="Copeland A."/>
            <person name="Lapidus A."/>
            <person name="Cheng J.-F."/>
            <person name="Bruce D."/>
            <person name="Goodwin L."/>
            <person name="Pitluck S."/>
            <person name="Land M.L."/>
            <person name="Hauser L."/>
            <person name="Chang Y.-J."/>
            <person name="Jeffries C."/>
            <person name="Anderson I.J."/>
            <person name="Johnson E."/>
            <person name="Loganathan U."/>
            <person name="Mulhopadhyay B."/>
            <person name="Kyrpides N."/>
            <person name="Woyke T.J."/>
        </authorList>
    </citation>
    <scope>NUCLEOTIDE SEQUENCE [LARGE SCALE GENOMIC DNA]</scope>
    <source>
        <strain evidence="3 4">YK9</strain>
    </source>
</reference>
<dbReference type="Pfam" id="PF04977">
    <property type="entry name" value="DivIC"/>
    <property type="match status" value="1"/>
</dbReference>
<keyword evidence="2" id="KW-1133">Transmembrane helix</keyword>
<evidence type="ECO:0000313" key="3">
    <source>
        <dbReference type="EMBL" id="EFM10879.1"/>
    </source>
</evidence>
<dbReference type="eggNOG" id="COG2919">
    <property type="taxonomic scope" value="Bacteria"/>
</dbReference>
<keyword evidence="2" id="KW-0812">Transmembrane</keyword>
<dbReference type="AlphaFoldDB" id="E0I8Z5"/>
<evidence type="ECO:0000256" key="1">
    <source>
        <dbReference type="SAM" id="Coils"/>
    </source>
</evidence>